<evidence type="ECO:0000256" key="1">
    <source>
        <dbReference type="SAM" id="MobiDB-lite"/>
    </source>
</evidence>
<evidence type="ECO:0000313" key="3">
    <source>
        <dbReference type="EMBL" id="THH18185.1"/>
    </source>
</evidence>
<keyword evidence="2" id="KW-0732">Signal</keyword>
<sequence length="192" mass="20834">MFSHAIPLCTLILLARLAQSAATSDRRHSWSDASDLHTHRITPFARLANSTLFNGSTVKTGLGHKNSTPPFLKNRPYATNTKETEYLGRRSASETADLDTRPTPQPTGDPSPSTTVHINNEQDFSLLLPNNPGGMSCITGCLDSTKFQLDPQDAGGQFDVRFPNGAQCSFGGYGASFIELYVSLRITRSLSS</sequence>
<dbReference type="Proteomes" id="UP000310158">
    <property type="component" value="Unassembled WGS sequence"/>
</dbReference>
<accession>A0A4S4M065</accession>
<organism evidence="3 4">
    <name type="scientific">Bondarzewia mesenterica</name>
    <dbReference type="NCBI Taxonomy" id="1095465"/>
    <lineage>
        <taxon>Eukaryota</taxon>
        <taxon>Fungi</taxon>
        <taxon>Dikarya</taxon>
        <taxon>Basidiomycota</taxon>
        <taxon>Agaricomycotina</taxon>
        <taxon>Agaricomycetes</taxon>
        <taxon>Russulales</taxon>
        <taxon>Bondarzewiaceae</taxon>
        <taxon>Bondarzewia</taxon>
    </lineage>
</organism>
<reference evidence="3 4" key="1">
    <citation type="submission" date="2019-02" db="EMBL/GenBank/DDBJ databases">
        <title>Genome sequencing of the rare red list fungi Bondarzewia mesenterica.</title>
        <authorList>
            <person name="Buettner E."/>
            <person name="Kellner H."/>
        </authorList>
    </citation>
    <scope>NUCLEOTIDE SEQUENCE [LARGE SCALE GENOMIC DNA]</scope>
    <source>
        <strain evidence="3 4">DSM 108281</strain>
    </source>
</reference>
<comment type="caution">
    <text evidence="3">The sequence shown here is derived from an EMBL/GenBank/DDBJ whole genome shotgun (WGS) entry which is preliminary data.</text>
</comment>
<keyword evidence="4" id="KW-1185">Reference proteome</keyword>
<dbReference type="AlphaFoldDB" id="A0A4S4M065"/>
<name>A0A4S4M065_9AGAM</name>
<feature type="compositionally biased region" description="Basic and acidic residues" evidence="1">
    <location>
        <begin position="82"/>
        <end position="92"/>
    </location>
</feature>
<proteinExistence type="predicted"/>
<feature type="region of interest" description="Disordered" evidence="1">
    <location>
        <begin position="60"/>
        <end position="115"/>
    </location>
</feature>
<protein>
    <recommendedName>
        <fullName evidence="5">Ubiquitin 3 binding protein But2 C-terminal domain-containing protein</fullName>
    </recommendedName>
</protein>
<gene>
    <name evidence="3" type="ORF">EW146_g2756</name>
</gene>
<feature type="chain" id="PRO_5020406986" description="Ubiquitin 3 binding protein But2 C-terminal domain-containing protein" evidence="2">
    <location>
        <begin position="23"/>
        <end position="192"/>
    </location>
</feature>
<evidence type="ECO:0000256" key="2">
    <source>
        <dbReference type="SAM" id="SignalP"/>
    </source>
</evidence>
<feature type="compositionally biased region" description="Polar residues" evidence="1">
    <location>
        <begin position="60"/>
        <end position="69"/>
    </location>
</feature>
<dbReference type="EMBL" id="SGPL01000084">
    <property type="protein sequence ID" value="THH18185.1"/>
    <property type="molecule type" value="Genomic_DNA"/>
</dbReference>
<evidence type="ECO:0000313" key="4">
    <source>
        <dbReference type="Proteomes" id="UP000310158"/>
    </source>
</evidence>
<dbReference type="OrthoDB" id="3044029at2759"/>
<feature type="signal peptide" evidence="2">
    <location>
        <begin position="1"/>
        <end position="22"/>
    </location>
</feature>
<evidence type="ECO:0008006" key="5">
    <source>
        <dbReference type="Google" id="ProtNLM"/>
    </source>
</evidence>